<dbReference type="AlphaFoldDB" id="A0A8X6HT32"/>
<dbReference type="Proteomes" id="UP000887116">
    <property type="component" value="Unassembled WGS sequence"/>
</dbReference>
<proteinExistence type="predicted"/>
<name>A0A8X6HT32_TRICU</name>
<evidence type="ECO:0000313" key="2">
    <source>
        <dbReference type="EMBL" id="GFR29088.1"/>
    </source>
</evidence>
<feature type="region of interest" description="Disordered" evidence="1">
    <location>
        <begin position="1"/>
        <end position="30"/>
    </location>
</feature>
<protein>
    <submittedName>
        <fullName evidence="2">Uncharacterized protein</fullName>
    </submittedName>
</protein>
<feature type="compositionally biased region" description="Polar residues" evidence="1">
    <location>
        <begin position="11"/>
        <end position="20"/>
    </location>
</feature>
<sequence>MTSIEEPGSQVGDNCDQSINMEDVSVTPPLSDEERCATITGFEKQSHIFDARKDYVVNMLEIERKIPSPTTKTRAQLEDELKNLEDKIKFLEVENTIRQINTTNSFAALNTAKTDAEDVTPPQTKVKPIMMRMTTSYNLILQSINRTHPTATNTHINGFIKIVAETEDHHREITEFLTAKKMQYYVIDPIYSAS</sequence>
<comment type="caution">
    <text evidence="2">The sequence shown here is derived from an EMBL/GenBank/DDBJ whole genome shotgun (WGS) entry which is preliminary data.</text>
</comment>
<dbReference type="OrthoDB" id="6459972at2759"/>
<reference evidence="2" key="1">
    <citation type="submission" date="2020-07" db="EMBL/GenBank/DDBJ databases">
        <title>Multicomponent nature underlies the extraordinary mechanical properties of spider dragline silk.</title>
        <authorList>
            <person name="Kono N."/>
            <person name="Nakamura H."/>
            <person name="Mori M."/>
            <person name="Yoshida Y."/>
            <person name="Ohtoshi R."/>
            <person name="Malay A.D."/>
            <person name="Moran D.A.P."/>
            <person name="Tomita M."/>
            <person name="Numata K."/>
            <person name="Arakawa K."/>
        </authorList>
    </citation>
    <scope>NUCLEOTIDE SEQUENCE</scope>
</reference>
<gene>
    <name evidence="2" type="primary">NCL1_34574</name>
    <name evidence="2" type="ORF">TNCT_326201</name>
</gene>
<keyword evidence="3" id="KW-1185">Reference proteome</keyword>
<dbReference type="EMBL" id="BMAO01009169">
    <property type="protein sequence ID" value="GFR29088.1"/>
    <property type="molecule type" value="Genomic_DNA"/>
</dbReference>
<evidence type="ECO:0000256" key="1">
    <source>
        <dbReference type="SAM" id="MobiDB-lite"/>
    </source>
</evidence>
<evidence type="ECO:0000313" key="3">
    <source>
        <dbReference type="Proteomes" id="UP000887116"/>
    </source>
</evidence>
<organism evidence="2 3">
    <name type="scientific">Trichonephila clavata</name>
    <name type="common">Joro spider</name>
    <name type="synonym">Nephila clavata</name>
    <dbReference type="NCBI Taxonomy" id="2740835"/>
    <lineage>
        <taxon>Eukaryota</taxon>
        <taxon>Metazoa</taxon>
        <taxon>Ecdysozoa</taxon>
        <taxon>Arthropoda</taxon>
        <taxon>Chelicerata</taxon>
        <taxon>Arachnida</taxon>
        <taxon>Araneae</taxon>
        <taxon>Araneomorphae</taxon>
        <taxon>Entelegynae</taxon>
        <taxon>Araneoidea</taxon>
        <taxon>Nephilidae</taxon>
        <taxon>Trichonephila</taxon>
    </lineage>
</organism>
<accession>A0A8X6HT32</accession>